<dbReference type="RefSeq" id="WP_259859729.1">
    <property type="nucleotide sequence ID" value="NZ_BAAAST010000017.1"/>
</dbReference>
<dbReference type="InterPro" id="IPR021005">
    <property type="entry name" value="Znf_CGNR"/>
</dbReference>
<reference evidence="2" key="2">
    <citation type="submission" date="2022-09" db="EMBL/GenBank/DDBJ databases">
        <title>Biosynthetic gene clusters of Dactylosporangioum fulvum.</title>
        <authorList>
            <person name="Caradec T."/>
        </authorList>
    </citation>
    <scope>NUCLEOTIDE SEQUENCE</scope>
    <source>
        <strain evidence="2">NRRL B-16292</strain>
    </source>
</reference>
<accession>A0ABY5VY23</accession>
<evidence type="ECO:0000313" key="3">
    <source>
        <dbReference type="Proteomes" id="UP001059617"/>
    </source>
</evidence>
<dbReference type="Proteomes" id="UP001059617">
    <property type="component" value="Chromosome"/>
</dbReference>
<keyword evidence="3" id="KW-1185">Reference proteome</keyword>
<gene>
    <name evidence="2" type="ORF">Dfulv_43875</name>
</gene>
<dbReference type="PANTHER" id="PTHR35525:SF3">
    <property type="entry name" value="BLL6575 PROTEIN"/>
    <property type="match status" value="1"/>
</dbReference>
<evidence type="ECO:0000313" key="2">
    <source>
        <dbReference type="EMBL" id="UWP81949.1"/>
    </source>
</evidence>
<proteinExistence type="predicted"/>
<evidence type="ECO:0000259" key="1">
    <source>
        <dbReference type="Pfam" id="PF11706"/>
    </source>
</evidence>
<dbReference type="PANTHER" id="PTHR35525">
    <property type="entry name" value="BLL6575 PROTEIN"/>
    <property type="match status" value="1"/>
</dbReference>
<feature type="domain" description="Zinc finger CGNR" evidence="1">
    <location>
        <begin position="152"/>
        <end position="193"/>
    </location>
</feature>
<dbReference type="EMBL" id="CP073720">
    <property type="protein sequence ID" value="UWP81949.1"/>
    <property type="molecule type" value="Genomic_DNA"/>
</dbReference>
<dbReference type="InterPro" id="IPR023286">
    <property type="entry name" value="ABATE_dom_sf"/>
</dbReference>
<dbReference type="Pfam" id="PF11706">
    <property type="entry name" value="zf-CGNR"/>
    <property type="match status" value="1"/>
</dbReference>
<dbReference type="SUPFAM" id="SSF160904">
    <property type="entry name" value="Jann2411-like"/>
    <property type="match status" value="1"/>
</dbReference>
<dbReference type="InterPro" id="IPR010852">
    <property type="entry name" value="ABATE"/>
</dbReference>
<name>A0ABY5VY23_9ACTN</name>
<protein>
    <submittedName>
        <fullName evidence="2">CGNR zinc finger domain-containing protein</fullName>
    </submittedName>
</protein>
<dbReference type="Gene3D" id="1.10.3300.10">
    <property type="entry name" value="Jann2411-like domain"/>
    <property type="match status" value="1"/>
</dbReference>
<reference evidence="2" key="1">
    <citation type="submission" date="2021-04" db="EMBL/GenBank/DDBJ databases">
        <authorList>
            <person name="Hartkoorn R.C."/>
            <person name="Beaudoing E."/>
            <person name="Hot D."/>
        </authorList>
    </citation>
    <scope>NUCLEOTIDE SEQUENCE</scope>
    <source>
        <strain evidence="2">NRRL B-16292</strain>
    </source>
</reference>
<organism evidence="2 3">
    <name type="scientific">Dactylosporangium fulvum</name>
    <dbReference type="NCBI Taxonomy" id="53359"/>
    <lineage>
        <taxon>Bacteria</taxon>
        <taxon>Bacillati</taxon>
        <taxon>Actinomycetota</taxon>
        <taxon>Actinomycetes</taxon>
        <taxon>Micromonosporales</taxon>
        <taxon>Micromonosporaceae</taxon>
        <taxon>Dactylosporangium</taxon>
    </lineage>
</organism>
<sequence length="197" mass="20532">MTIDDSSITGQGEIDSYVSAHVELCLTLINDLAIAARQGRGAGGMGAAFTALAGSPWLRGYDLSSADVDLLAVVAGRLREAVDACLAGDLHAAAQVLNSVLADHGAVPNLHAEPHGLPRLAFHAATASIVDAWAAESAASLALLVDTRQTHRLGQCSADACDAYFLDATKNGSRRFCSLGCQNRAKSAAYRRRSKLS</sequence>